<evidence type="ECO:0000256" key="3">
    <source>
        <dbReference type="ARBA" id="ARBA00022475"/>
    </source>
</evidence>
<comment type="subcellular location">
    <subcellularLocation>
        <location evidence="1">Cell membrane</location>
        <topology evidence="1">Multi-pass membrane protein</topology>
    </subcellularLocation>
</comment>
<dbReference type="OrthoDB" id="18585at2759"/>
<sequence>MYKKIHENVKITPDSKAFQFWLNPPASIYRKYYLFEVTNPQEVLNGAKPNLRQRGPYTFREKWEKRNLEFLNEEEIKYTPVSTLYFEPTLSIGNESDLITFLNIPAAAMIEQIKTGKFDFIDSSFANGVLNHLDTELFITRSIHELITGYNDPLMDLASTYMPSMIKGDTFSLMNGQNGTEWQSYVMRTGNDNPLNVGKIVSWNGKKKLNFWSNDKANEILGTDGSFYPPFLNRTSRIDSFSPDMCRTYSLTYLRDNEIAGVKTYDFHLPENIFAEPSINPENEGFCDGECFGSGVLNISNCYGGVSGFISQPHFLNADEKIKNSVDGLTPNKDIHDFIIHFEPTTGVPIGGNVRLQINFYLTQHDEIDLVKNIKPVLLPVLWFEAQISLNPETRDELSKVAFYVRLVTIIPIAMISTGILLILVSSFILIKRFLKPVKHRTVREKKEIYSAEKANLFSTQENV</sequence>
<comment type="similarity">
    <text evidence="2">Belongs to the CD36 family.</text>
</comment>
<accession>A0A814J0T3</accession>
<dbReference type="InterPro" id="IPR005428">
    <property type="entry name" value="CD36/SCARB1/SNMP1"/>
</dbReference>
<keyword evidence="8" id="KW-0675">Receptor</keyword>
<evidence type="ECO:0000256" key="4">
    <source>
        <dbReference type="ARBA" id="ARBA00022692"/>
    </source>
</evidence>
<keyword evidence="5 10" id="KW-1133">Transmembrane helix</keyword>
<evidence type="ECO:0000313" key="12">
    <source>
        <dbReference type="Proteomes" id="UP000663879"/>
    </source>
</evidence>
<keyword evidence="4 10" id="KW-0812">Transmembrane</keyword>
<protein>
    <submittedName>
        <fullName evidence="11">Uncharacterized protein</fullName>
    </submittedName>
</protein>
<feature type="transmembrane region" description="Helical" evidence="10">
    <location>
        <begin position="403"/>
        <end position="431"/>
    </location>
</feature>
<dbReference type="GO" id="GO:0005044">
    <property type="term" value="F:scavenger receptor activity"/>
    <property type="evidence" value="ECO:0007669"/>
    <property type="project" value="TreeGrafter"/>
</dbReference>
<dbReference type="AlphaFoldDB" id="A0A814J0T3"/>
<reference evidence="11" key="1">
    <citation type="submission" date="2021-02" db="EMBL/GenBank/DDBJ databases">
        <authorList>
            <person name="Nowell W R."/>
        </authorList>
    </citation>
    <scope>NUCLEOTIDE SEQUENCE</scope>
    <source>
        <strain evidence="11">Ploen Becks lab</strain>
    </source>
</reference>
<evidence type="ECO:0000256" key="8">
    <source>
        <dbReference type="ARBA" id="ARBA00023170"/>
    </source>
</evidence>
<dbReference type="GO" id="GO:0005886">
    <property type="term" value="C:plasma membrane"/>
    <property type="evidence" value="ECO:0007669"/>
    <property type="project" value="UniProtKB-SubCell"/>
</dbReference>
<evidence type="ECO:0000256" key="2">
    <source>
        <dbReference type="ARBA" id="ARBA00010532"/>
    </source>
</evidence>
<keyword evidence="6 10" id="KW-0472">Membrane</keyword>
<keyword evidence="12" id="KW-1185">Reference proteome</keyword>
<dbReference type="PRINTS" id="PR01609">
    <property type="entry name" value="CD36FAMILY"/>
</dbReference>
<evidence type="ECO:0000256" key="5">
    <source>
        <dbReference type="ARBA" id="ARBA00022989"/>
    </source>
</evidence>
<dbReference type="Pfam" id="PF01130">
    <property type="entry name" value="CD36"/>
    <property type="match status" value="1"/>
</dbReference>
<keyword evidence="3" id="KW-1003">Cell membrane</keyword>
<dbReference type="InterPro" id="IPR002159">
    <property type="entry name" value="CD36_fam"/>
</dbReference>
<comment type="caution">
    <text evidence="11">The sequence shown here is derived from an EMBL/GenBank/DDBJ whole genome shotgun (WGS) entry which is preliminary data.</text>
</comment>
<keyword evidence="9" id="KW-0325">Glycoprotein</keyword>
<dbReference type="EMBL" id="CAJNOC010004688">
    <property type="protein sequence ID" value="CAF1030388.1"/>
    <property type="molecule type" value="Genomic_DNA"/>
</dbReference>
<evidence type="ECO:0000313" key="11">
    <source>
        <dbReference type="EMBL" id="CAF1030388.1"/>
    </source>
</evidence>
<proteinExistence type="inferred from homology"/>
<dbReference type="GO" id="GO:0005737">
    <property type="term" value="C:cytoplasm"/>
    <property type="evidence" value="ECO:0007669"/>
    <property type="project" value="TreeGrafter"/>
</dbReference>
<name>A0A814J0T3_9BILA</name>
<evidence type="ECO:0000256" key="9">
    <source>
        <dbReference type="ARBA" id="ARBA00023180"/>
    </source>
</evidence>
<evidence type="ECO:0000256" key="7">
    <source>
        <dbReference type="ARBA" id="ARBA00023157"/>
    </source>
</evidence>
<dbReference type="PANTHER" id="PTHR11923:SF51">
    <property type="entry name" value="LYSOSOME MEMBRANE PROTEIN 2"/>
    <property type="match status" value="1"/>
</dbReference>
<keyword evidence="7" id="KW-1015">Disulfide bond</keyword>
<evidence type="ECO:0000256" key="10">
    <source>
        <dbReference type="SAM" id="Phobius"/>
    </source>
</evidence>
<dbReference type="PANTHER" id="PTHR11923">
    <property type="entry name" value="SCAVENGER RECEPTOR CLASS B TYPE-1 SR-B1"/>
    <property type="match status" value="1"/>
</dbReference>
<organism evidence="11 12">
    <name type="scientific">Brachionus calyciflorus</name>
    <dbReference type="NCBI Taxonomy" id="104777"/>
    <lineage>
        <taxon>Eukaryota</taxon>
        <taxon>Metazoa</taxon>
        <taxon>Spiralia</taxon>
        <taxon>Gnathifera</taxon>
        <taxon>Rotifera</taxon>
        <taxon>Eurotatoria</taxon>
        <taxon>Monogononta</taxon>
        <taxon>Pseudotrocha</taxon>
        <taxon>Ploima</taxon>
        <taxon>Brachionidae</taxon>
        <taxon>Brachionus</taxon>
    </lineage>
</organism>
<dbReference type="PRINTS" id="PR01610">
    <property type="entry name" value="CD36ANTIGEN"/>
</dbReference>
<gene>
    <name evidence="11" type="ORF">OXX778_LOCUS17834</name>
</gene>
<dbReference type="Proteomes" id="UP000663879">
    <property type="component" value="Unassembled WGS sequence"/>
</dbReference>
<evidence type="ECO:0000256" key="1">
    <source>
        <dbReference type="ARBA" id="ARBA00004651"/>
    </source>
</evidence>
<evidence type="ECO:0000256" key="6">
    <source>
        <dbReference type="ARBA" id="ARBA00023136"/>
    </source>
</evidence>